<dbReference type="InterPro" id="IPR027417">
    <property type="entry name" value="P-loop_NTPase"/>
</dbReference>
<feature type="binding site" evidence="4">
    <location>
        <position position="139"/>
    </location>
    <ligand>
        <name>3'-phosphoadenylyl sulfate</name>
        <dbReference type="ChEBI" id="CHEBI:58339"/>
    </ligand>
</feature>
<gene>
    <name evidence="8" type="ORF">AB6A40_000007</name>
</gene>
<dbReference type="PANTHER" id="PTHR10605:SF72">
    <property type="entry name" value="HEPARAN SULFATE 3-O SULFOTRANSFERASE-B, ISOFORM A"/>
    <property type="match status" value="1"/>
</dbReference>
<feature type="domain" description="Sulfotransferase" evidence="7">
    <location>
        <begin position="41"/>
        <end position="253"/>
    </location>
</feature>
<keyword evidence="6" id="KW-0732">Signal</keyword>
<name>A0ABD6E1A4_9BILA</name>
<comment type="caution">
    <text evidence="8">The sequence shown here is derived from an EMBL/GenBank/DDBJ whole genome shotgun (WGS) entry which is preliminary data.</text>
</comment>
<accession>A0ABD6E1A4</accession>
<dbReference type="SUPFAM" id="SSF52540">
    <property type="entry name" value="P-loop containing nucleoside triphosphate hydrolases"/>
    <property type="match status" value="1"/>
</dbReference>
<dbReference type="InterPro" id="IPR037359">
    <property type="entry name" value="NST/OST"/>
</dbReference>
<dbReference type="PANTHER" id="PTHR10605">
    <property type="entry name" value="HEPARAN SULFATE SULFOTRANSFERASE"/>
    <property type="match status" value="1"/>
</dbReference>
<reference evidence="8 9" key="1">
    <citation type="submission" date="2024-08" db="EMBL/GenBank/DDBJ databases">
        <title>Gnathostoma spinigerum genome.</title>
        <authorList>
            <person name="Gonzalez-Bertolin B."/>
            <person name="Monzon S."/>
            <person name="Zaballos A."/>
            <person name="Jimenez P."/>
            <person name="Dekumyoy P."/>
            <person name="Varona S."/>
            <person name="Cuesta I."/>
            <person name="Sumanam S."/>
            <person name="Adisakwattana P."/>
            <person name="Gasser R.B."/>
            <person name="Hernandez-Gonzalez A."/>
            <person name="Young N.D."/>
            <person name="Perteguer M.J."/>
        </authorList>
    </citation>
    <scope>NUCLEOTIDE SEQUENCE [LARGE SCALE GENOMIC DNA]</scope>
    <source>
        <strain evidence="8">AL3</strain>
        <tissue evidence="8">Liver</tissue>
    </source>
</reference>
<dbReference type="AlphaFoldDB" id="A0ABD6E1A4"/>
<keyword evidence="1" id="KW-0808">Transferase</keyword>
<feature type="binding site" evidence="4">
    <location>
        <begin position="50"/>
        <end position="54"/>
    </location>
    <ligand>
        <name>3'-phosphoadenylyl sulfate</name>
        <dbReference type="ChEBI" id="CHEBI:58339"/>
    </ligand>
</feature>
<keyword evidence="9" id="KW-1185">Reference proteome</keyword>
<feature type="chain" id="PRO_5044819951" description="Sulfotransferase domain-containing protein" evidence="6">
    <location>
        <begin position="31"/>
        <end position="303"/>
    </location>
</feature>
<evidence type="ECO:0000256" key="1">
    <source>
        <dbReference type="ARBA" id="ARBA00022679"/>
    </source>
</evidence>
<evidence type="ECO:0000256" key="6">
    <source>
        <dbReference type="SAM" id="SignalP"/>
    </source>
</evidence>
<evidence type="ECO:0000256" key="3">
    <source>
        <dbReference type="PIRSR" id="PIRSR637359-1"/>
    </source>
</evidence>
<feature type="active site" description="For sulfotransferase activity" evidence="3">
    <location>
        <position position="50"/>
    </location>
</feature>
<feature type="binding site" evidence="4">
    <location>
        <position position="131"/>
    </location>
    <ligand>
        <name>3'-phosphoadenylyl sulfate</name>
        <dbReference type="ChEBI" id="CHEBI:58339"/>
    </ligand>
</feature>
<feature type="disulfide bond" evidence="5">
    <location>
        <begin position="252"/>
        <end position="262"/>
    </location>
</feature>
<evidence type="ECO:0000256" key="4">
    <source>
        <dbReference type="PIRSR" id="PIRSR637359-2"/>
    </source>
</evidence>
<dbReference type="Gene3D" id="3.40.50.300">
    <property type="entry name" value="P-loop containing nucleotide triphosphate hydrolases"/>
    <property type="match status" value="1"/>
</dbReference>
<proteinExistence type="predicted"/>
<evidence type="ECO:0000256" key="2">
    <source>
        <dbReference type="ARBA" id="ARBA00023180"/>
    </source>
</evidence>
<dbReference type="Proteomes" id="UP001608902">
    <property type="component" value="Unassembled WGS sequence"/>
</dbReference>
<keyword evidence="2" id="KW-0325">Glycoprotein</keyword>
<keyword evidence="5" id="KW-1015">Disulfide bond</keyword>
<organism evidence="8 9">
    <name type="scientific">Gnathostoma spinigerum</name>
    <dbReference type="NCBI Taxonomy" id="75299"/>
    <lineage>
        <taxon>Eukaryota</taxon>
        <taxon>Metazoa</taxon>
        <taxon>Ecdysozoa</taxon>
        <taxon>Nematoda</taxon>
        <taxon>Chromadorea</taxon>
        <taxon>Rhabditida</taxon>
        <taxon>Spirurina</taxon>
        <taxon>Gnathostomatomorpha</taxon>
        <taxon>Gnathostomatoidea</taxon>
        <taxon>Gnathostomatidae</taxon>
        <taxon>Gnathostoma</taxon>
    </lineage>
</organism>
<protein>
    <recommendedName>
        <fullName evidence="7">Sulfotransferase domain-containing protein</fullName>
    </recommendedName>
</protein>
<sequence length="303" mass="35334">MLKESSYWSVTNQSSLLFLLLLMCDSPTASEATDQLKKRYPQAIIIGVKKAGTRALLEFLRLNTVIRAPGPEVHFFDKHFDKGFEWYRGKMPETNSSEVTVEKTPAYFISKTAPQRIRSVMKRVKLIVVVRNPITRAISDYTQAVSKRRRYTNITSFEEMALKQFCDNSSSHCLRKSRSINESWGAIRIGIYHHFVERWLQYFPLNQFHFVDGERLVRSPASEIRRVERFLGLHPVVKKSDFALDPIKGFPCVLRGDGTLHCLGMTKGRPHPKVRADCIDALRRFYAPHNERFFQLINRRFYW</sequence>
<evidence type="ECO:0000259" key="7">
    <source>
        <dbReference type="Pfam" id="PF00685"/>
    </source>
</evidence>
<dbReference type="GO" id="GO:0016740">
    <property type="term" value="F:transferase activity"/>
    <property type="evidence" value="ECO:0007669"/>
    <property type="project" value="UniProtKB-KW"/>
</dbReference>
<feature type="signal peptide" evidence="6">
    <location>
        <begin position="1"/>
        <end position="30"/>
    </location>
</feature>
<feature type="binding site" evidence="4">
    <location>
        <begin position="267"/>
        <end position="271"/>
    </location>
    <ligand>
        <name>3'-phosphoadenylyl sulfate</name>
        <dbReference type="ChEBI" id="CHEBI:58339"/>
    </ligand>
</feature>
<dbReference type="Pfam" id="PF00685">
    <property type="entry name" value="Sulfotransfer_1"/>
    <property type="match status" value="1"/>
</dbReference>
<dbReference type="EMBL" id="JBGFUD010000001">
    <property type="protein sequence ID" value="MFH4973298.1"/>
    <property type="molecule type" value="Genomic_DNA"/>
</dbReference>
<evidence type="ECO:0000313" key="8">
    <source>
        <dbReference type="EMBL" id="MFH4973298.1"/>
    </source>
</evidence>
<evidence type="ECO:0000256" key="5">
    <source>
        <dbReference type="PIRSR" id="PIRSR637359-3"/>
    </source>
</evidence>
<dbReference type="InterPro" id="IPR000863">
    <property type="entry name" value="Sulfotransferase_dom"/>
</dbReference>
<evidence type="ECO:0000313" key="9">
    <source>
        <dbReference type="Proteomes" id="UP001608902"/>
    </source>
</evidence>